<feature type="transmembrane region" description="Helical" evidence="1">
    <location>
        <begin position="34"/>
        <end position="57"/>
    </location>
</feature>
<dbReference type="EMBL" id="CM004395">
    <property type="protein sequence ID" value="OAY41633.1"/>
    <property type="molecule type" value="Genomic_DNA"/>
</dbReference>
<proteinExistence type="predicted"/>
<name>A0A2C9VBR0_MANES</name>
<accession>A0A2C9VBR0</accession>
<evidence type="ECO:0000313" key="2">
    <source>
        <dbReference type="EMBL" id="OAY41633.1"/>
    </source>
</evidence>
<organism evidence="2">
    <name type="scientific">Manihot esculenta</name>
    <name type="common">Cassava</name>
    <name type="synonym">Jatropha manihot</name>
    <dbReference type="NCBI Taxonomy" id="3983"/>
    <lineage>
        <taxon>Eukaryota</taxon>
        <taxon>Viridiplantae</taxon>
        <taxon>Streptophyta</taxon>
        <taxon>Embryophyta</taxon>
        <taxon>Tracheophyta</taxon>
        <taxon>Spermatophyta</taxon>
        <taxon>Magnoliopsida</taxon>
        <taxon>eudicotyledons</taxon>
        <taxon>Gunneridae</taxon>
        <taxon>Pentapetalae</taxon>
        <taxon>rosids</taxon>
        <taxon>fabids</taxon>
        <taxon>Malpighiales</taxon>
        <taxon>Euphorbiaceae</taxon>
        <taxon>Crotonoideae</taxon>
        <taxon>Manihoteae</taxon>
        <taxon>Manihot</taxon>
    </lineage>
</organism>
<reference evidence="2" key="1">
    <citation type="submission" date="2016-02" db="EMBL/GenBank/DDBJ databases">
        <title>WGS assembly of Manihot esculenta.</title>
        <authorList>
            <person name="Bredeson J.V."/>
            <person name="Prochnik S.E."/>
            <person name="Lyons J.B."/>
            <person name="Schmutz J."/>
            <person name="Grimwood J."/>
            <person name="Vrebalov J."/>
            <person name="Bart R.S."/>
            <person name="Amuge T."/>
            <person name="Ferguson M.E."/>
            <person name="Green R."/>
            <person name="Putnam N."/>
            <person name="Stites J."/>
            <person name="Rounsley S."/>
            <person name="Rokhsar D.S."/>
        </authorList>
    </citation>
    <scope>NUCLEOTIDE SEQUENCE [LARGE SCALE GENOMIC DNA]</scope>
    <source>
        <tissue evidence="2">Leaf</tissue>
    </source>
</reference>
<evidence type="ECO:0000256" key="1">
    <source>
        <dbReference type="SAM" id="Phobius"/>
    </source>
</evidence>
<keyword evidence="1" id="KW-0472">Membrane</keyword>
<gene>
    <name evidence="2" type="ORF">MANES_09G117500</name>
</gene>
<sequence>MLLHSVVKESHQERSLTLNIHRQIFSGRSHGRLYFIQILHDINIFLIIWSSYAVAILGKKSFTRQPSCFYGLSSLWTAEGRLFRPFGSRPVVSPLSSTRWHTRCSFVCFCGYGITDEGRFMRFMVVDSNLFPRFELAPSSKSYDGTEAFEGDNVGPSLAA</sequence>
<keyword evidence="1" id="KW-1133">Transmembrane helix</keyword>
<protein>
    <submittedName>
        <fullName evidence="2">Uncharacterized protein</fullName>
    </submittedName>
</protein>
<dbReference type="AlphaFoldDB" id="A0A2C9VBR0"/>
<keyword evidence="1" id="KW-0812">Transmembrane</keyword>